<gene>
    <name evidence="2" type="ORF">PBRASI_LOCUS8624</name>
</gene>
<evidence type="ECO:0000313" key="2">
    <source>
        <dbReference type="EMBL" id="CAG8619517.1"/>
    </source>
</evidence>
<organism evidence="2 3">
    <name type="scientific">Paraglomus brasilianum</name>
    <dbReference type="NCBI Taxonomy" id="144538"/>
    <lineage>
        <taxon>Eukaryota</taxon>
        <taxon>Fungi</taxon>
        <taxon>Fungi incertae sedis</taxon>
        <taxon>Mucoromycota</taxon>
        <taxon>Glomeromycotina</taxon>
        <taxon>Glomeromycetes</taxon>
        <taxon>Paraglomerales</taxon>
        <taxon>Paraglomeraceae</taxon>
        <taxon>Paraglomus</taxon>
    </lineage>
</organism>
<keyword evidence="3" id="KW-1185">Reference proteome</keyword>
<keyword evidence="1" id="KW-0472">Membrane</keyword>
<keyword evidence="1" id="KW-1133">Transmembrane helix</keyword>
<dbReference type="AlphaFoldDB" id="A0A9N9GQV4"/>
<dbReference type="OrthoDB" id="2339353at2759"/>
<evidence type="ECO:0000256" key="1">
    <source>
        <dbReference type="SAM" id="Phobius"/>
    </source>
</evidence>
<evidence type="ECO:0000313" key="3">
    <source>
        <dbReference type="Proteomes" id="UP000789739"/>
    </source>
</evidence>
<keyword evidence="1" id="KW-0812">Transmembrane</keyword>
<protein>
    <submittedName>
        <fullName evidence="2">3570_t:CDS:1</fullName>
    </submittedName>
</protein>
<proteinExistence type="predicted"/>
<name>A0A9N9GQV4_9GLOM</name>
<comment type="caution">
    <text evidence="2">The sequence shown here is derived from an EMBL/GenBank/DDBJ whole genome shotgun (WGS) entry which is preliminary data.</text>
</comment>
<dbReference type="EMBL" id="CAJVPI010001583">
    <property type="protein sequence ID" value="CAG8619517.1"/>
    <property type="molecule type" value="Genomic_DNA"/>
</dbReference>
<accession>A0A9N9GQV4</accession>
<sequence>MISSILVSYPNSTFGSYATISIRPNSYIVITEIENSDLTVSDFLSAVGGIYATAMGIYLFLYGSYEMNPWGLIQNLPRVRHKVRTTLYESLRPNIPFSGPVLSKDLSSDEKFEAVQQRLLLLEFFLKEYVVGVDNIMSDEIAAK</sequence>
<feature type="non-terminal residue" evidence="2">
    <location>
        <position position="1"/>
    </location>
</feature>
<dbReference type="Proteomes" id="UP000789739">
    <property type="component" value="Unassembled WGS sequence"/>
</dbReference>
<feature type="transmembrane region" description="Helical" evidence="1">
    <location>
        <begin position="43"/>
        <end position="62"/>
    </location>
</feature>
<reference evidence="2" key="1">
    <citation type="submission" date="2021-06" db="EMBL/GenBank/DDBJ databases">
        <authorList>
            <person name="Kallberg Y."/>
            <person name="Tangrot J."/>
            <person name="Rosling A."/>
        </authorList>
    </citation>
    <scope>NUCLEOTIDE SEQUENCE</scope>
    <source>
        <strain evidence="2">BR232B</strain>
    </source>
</reference>